<accession>A0ABV7J869</accession>
<keyword evidence="4" id="KW-1185">Reference proteome</keyword>
<organism evidence="3 4">
    <name type="scientific">Marinicella sediminis</name>
    <dbReference type="NCBI Taxonomy" id="1792834"/>
    <lineage>
        <taxon>Bacteria</taxon>
        <taxon>Pseudomonadati</taxon>
        <taxon>Pseudomonadota</taxon>
        <taxon>Gammaproteobacteria</taxon>
        <taxon>Lysobacterales</taxon>
        <taxon>Marinicellaceae</taxon>
        <taxon>Marinicella</taxon>
    </lineage>
</organism>
<evidence type="ECO:0000313" key="3">
    <source>
        <dbReference type="EMBL" id="MFC3193075.1"/>
    </source>
</evidence>
<feature type="region of interest" description="Disordered" evidence="1">
    <location>
        <begin position="1"/>
        <end position="20"/>
    </location>
</feature>
<dbReference type="RefSeq" id="WP_077409729.1">
    <property type="nucleotide sequence ID" value="NZ_JBHRTS010000001.1"/>
</dbReference>
<evidence type="ECO:0000256" key="2">
    <source>
        <dbReference type="SAM" id="Phobius"/>
    </source>
</evidence>
<sequence length="123" mass="13398">MEKQTQNTSDDTLKDPGQVREMGPAERLLRSFGPLAGGVLLDLVDLATFGPVGLYLGPVIGGLLGWWLARVYRFGITGQCVLITLTVVYCTLPGTGLVPLATIIFGLVRLAETHRVKRHHQED</sequence>
<keyword evidence="2" id="KW-1133">Transmembrane helix</keyword>
<feature type="compositionally biased region" description="Polar residues" evidence="1">
    <location>
        <begin position="1"/>
        <end position="10"/>
    </location>
</feature>
<dbReference type="Proteomes" id="UP001595533">
    <property type="component" value="Unassembled WGS sequence"/>
</dbReference>
<protein>
    <submittedName>
        <fullName evidence="3">Uncharacterized protein</fullName>
    </submittedName>
</protein>
<keyword evidence="2" id="KW-0472">Membrane</keyword>
<feature type="transmembrane region" description="Helical" evidence="2">
    <location>
        <begin position="81"/>
        <end position="108"/>
    </location>
</feature>
<reference evidence="4" key="1">
    <citation type="journal article" date="2019" name="Int. J. Syst. Evol. Microbiol.">
        <title>The Global Catalogue of Microorganisms (GCM) 10K type strain sequencing project: providing services to taxonomists for standard genome sequencing and annotation.</title>
        <authorList>
            <consortium name="The Broad Institute Genomics Platform"/>
            <consortium name="The Broad Institute Genome Sequencing Center for Infectious Disease"/>
            <person name="Wu L."/>
            <person name="Ma J."/>
        </authorList>
    </citation>
    <scope>NUCLEOTIDE SEQUENCE [LARGE SCALE GENOMIC DNA]</scope>
    <source>
        <strain evidence="4">KCTC 42953</strain>
    </source>
</reference>
<comment type="caution">
    <text evidence="3">The sequence shown here is derived from an EMBL/GenBank/DDBJ whole genome shotgun (WGS) entry which is preliminary data.</text>
</comment>
<name>A0ABV7J869_9GAMM</name>
<gene>
    <name evidence="3" type="ORF">ACFODZ_02360</name>
</gene>
<feature type="transmembrane region" description="Helical" evidence="2">
    <location>
        <begin position="49"/>
        <end position="69"/>
    </location>
</feature>
<proteinExistence type="predicted"/>
<evidence type="ECO:0000256" key="1">
    <source>
        <dbReference type="SAM" id="MobiDB-lite"/>
    </source>
</evidence>
<feature type="compositionally biased region" description="Basic and acidic residues" evidence="1">
    <location>
        <begin position="11"/>
        <end position="20"/>
    </location>
</feature>
<dbReference type="EMBL" id="JBHRTS010000001">
    <property type="protein sequence ID" value="MFC3193075.1"/>
    <property type="molecule type" value="Genomic_DNA"/>
</dbReference>
<evidence type="ECO:0000313" key="4">
    <source>
        <dbReference type="Proteomes" id="UP001595533"/>
    </source>
</evidence>
<keyword evidence="2" id="KW-0812">Transmembrane</keyword>